<dbReference type="AlphaFoldDB" id="A0A6J6R9J6"/>
<feature type="domain" description="RsiG-like" evidence="2">
    <location>
        <begin position="109"/>
        <end position="165"/>
    </location>
</feature>
<protein>
    <submittedName>
        <fullName evidence="3">Unannotated protein</fullName>
    </submittedName>
</protein>
<reference evidence="3" key="1">
    <citation type="submission" date="2020-05" db="EMBL/GenBank/DDBJ databases">
        <authorList>
            <person name="Chiriac C."/>
            <person name="Salcher M."/>
            <person name="Ghai R."/>
            <person name="Kavagutti S V."/>
        </authorList>
    </citation>
    <scope>NUCLEOTIDE SEQUENCE</scope>
</reference>
<feature type="domain" description="RsiG-like" evidence="2">
    <location>
        <begin position="7"/>
        <end position="65"/>
    </location>
</feature>
<name>A0A6J6R9J6_9ZZZZ</name>
<proteinExistence type="predicted"/>
<dbReference type="InterPro" id="IPR055209">
    <property type="entry name" value="RsiG-like_dom"/>
</dbReference>
<dbReference type="CDD" id="cd21107">
    <property type="entry name" value="RsiG"/>
    <property type="match status" value="1"/>
</dbReference>
<organism evidence="3">
    <name type="scientific">freshwater metagenome</name>
    <dbReference type="NCBI Taxonomy" id="449393"/>
    <lineage>
        <taxon>unclassified sequences</taxon>
        <taxon>metagenomes</taxon>
        <taxon>ecological metagenomes</taxon>
    </lineage>
</organism>
<evidence type="ECO:0000259" key="2">
    <source>
        <dbReference type="Pfam" id="PF22802"/>
    </source>
</evidence>
<feature type="compositionally biased region" description="Basic and acidic residues" evidence="1">
    <location>
        <begin position="19"/>
        <end position="31"/>
    </location>
</feature>
<feature type="region of interest" description="Disordered" evidence="1">
    <location>
        <begin position="1"/>
        <end position="31"/>
    </location>
</feature>
<evidence type="ECO:0000256" key="1">
    <source>
        <dbReference type="SAM" id="MobiDB-lite"/>
    </source>
</evidence>
<feature type="region of interest" description="Disordered" evidence="1">
    <location>
        <begin position="70"/>
        <end position="89"/>
    </location>
</feature>
<dbReference type="InterPro" id="IPR049575">
    <property type="entry name" value="RsiG-like"/>
</dbReference>
<sequence length="167" mass="18126">MNMPTQPSGDPAALSLPDLRTERDAQRKHEDAVSFVRRLAQGRLDLVTAVRQHKADGTGAVSVAEIVRSGVGPAPSTGSARPPRDTEVSADHPLLTEFDALCDQLGFDNMADLDEAGLQALESGLKAFESTQSEIRRQLFDRIDALTAELVRRYRDGDASVDTLLQN</sequence>
<dbReference type="Pfam" id="PF22802">
    <property type="entry name" value="RsiG"/>
    <property type="match status" value="2"/>
</dbReference>
<evidence type="ECO:0000313" key="3">
    <source>
        <dbReference type="EMBL" id="CAB4720601.1"/>
    </source>
</evidence>
<accession>A0A6J6R9J6</accession>
<gene>
    <name evidence="3" type="ORF">UFOPK2658_00995</name>
</gene>
<dbReference type="EMBL" id="CAEZYH010000037">
    <property type="protein sequence ID" value="CAB4720601.1"/>
    <property type="molecule type" value="Genomic_DNA"/>
</dbReference>